<dbReference type="GO" id="GO:0016645">
    <property type="term" value="F:oxidoreductase activity, acting on the CH-NH group of donors"/>
    <property type="evidence" value="ECO:0007669"/>
    <property type="project" value="InterPro"/>
</dbReference>
<dbReference type="KEGG" id="pgv:SL003B_3034"/>
<feature type="domain" description="MnmC-like methyltransferase" evidence="1">
    <location>
        <begin position="133"/>
        <end position="255"/>
    </location>
</feature>
<dbReference type="InterPro" id="IPR047785">
    <property type="entry name" value="tRNA_MNMC2"/>
</dbReference>
<dbReference type="InterPro" id="IPR008471">
    <property type="entry name" value="MnmC-like_methylTransf"/>
</dbReference>
<gene>
    <name evidence="2" type="ordered locus">SL003B_3034</name>
</gene>
<organism evidence="2 3">
    <name type="scientific">Polymorphum gilvum (strain LMG 25793 / CGMCC 1.9160 / SL003B-26A1)</name>
    <dbReference type="NCBI Taxonomy" id="991905"/>
    <lineage>
        <taxon>Bacteria</taxon>
        <taxon>Pseudomonadati</taxon>
        <taxon>Pseudomonadota</taxon>
        <taxon>Alphaproteobacteria</taxon>
        <taxon>Rhodobacterales</taxon>
        <taxon>Paracoccaceae</taxon>
        <taxon>Polymorphum</taxon>
    </lineage>
</organism>
<dbReference type="SUPFAM" id="SSF53335">
    <property type="entry name" value="S-adenosyl-L-methionine-dependent methyltransferases"/>
    <property type="match status" value="1"/>
</dbReference>
<dbReference type="Proteomes" id="UP000008130">
    <property type="component" value="Chromosome"/>
</dbReference>
<dbReference type="InterPro" id="IPR029063">
    <property type="entry name" value="SAM-dependent_MTases_sf"/>
</dbReference>
<dbReference type="PATRIC" id="fig|991905.3.peg.3118"/>
<dbReference type="PANTHER" id="PTHR39963">
    <property type="entry name" value="SLL0983 PROTEIN"/>
    <property type="match status" value="1"/>
</dbReference>
<dbReference type="RefSeq" id="WP_013653770.1">
    <property type="nucleotide sequence ID" value="NC_015259.1"/>
</dbReference>
<dbReference type="Gene3D" id="3.40.50.150">
    <property type="entry name" value="Vaccinia Virus protein VP39"/>
    <property type="match status" value="1"/>
</dbReference>
<dbReference type="GO" id="GO:0004808">
    <property type="term" value="F:tRNA (5-methylaminomethyl-2-thiouridylate)(34)-methyltransferase activity"/>
    <property type="evidence" value="ECO:0007669"/>
    <property type="project" value="InterPro"/>
</dbReference>
<dbReference type="AlphaFoldDB" id="F2IW72"/>
<sequence length="268" mass="27915">MPPGAGNGTGNGTGNGLAPDLDWLEGGVPFAPAYGDSYFSRAGGPQGGLAESRHVFLAGTGLPERFLGRGTFTVAELGFGTGLNFLATLAALAESLAEAPGAPAGPRLTYVGFERHPLSRAQMARALAPFADLAAFADALLSRWAPAAGWQRIEMAGAELWLAVGDANALVPELARRAGLGPVDAWYLDGFSPARNPELWSGDLLRAVFAATAPGGRFATYAAAGRVRRALEAAGFRVERRKGFAAKREMLAGTKLDSSKNLAISVRF</sequence>
<evidence type="ECO:0000259" key="1">
    <source>
        <dbReference type="Pfam" id="PF05430"/>
    </source>
</evidence>
<dbReference type="Pfam" id="PF05430">
    <property type="entry name" value="Methyltransf_30"/>
    <property type="match status" value="1"/>
</dbReference>
<keyword evidence="3" id="KW-1185">Reference proteome</keyword>
<reference evidence="2 3" key="1">
    <citation type="journal article" date="2011" name="J. Bacteriol.">
        <title>Complete genome sequence of Polymorphum gilvum SL003B-26A1T, a crude oil-degrading bacterium from oil-polluted saline soil.</title>
        <authorList>
            <person name="Li S.G."/>
            <person name="Tang Y.Q."/>
            <person name="Nie Y."/>
            <person name="Cai M."/>
            <person name="Wu X.L."/>
        </authorList>
    </citation>
    <scope>NUCLEOTIDE SEQUENCE [LARGE SCALE GENOMIC DNA]</scope>
    <source>
        <strain evidence="3">LMG 25793 / CGMCC 1.9160 / SL003B-26A1</strain>
    </source>
</reference>
<dbReference type="NCBIfam" id="NF033855">
    <property type="entry name" value="tRNA_MNMC2"/>
    <property type="match status" value="1"/>
</dbReference>
<name>F2IW72_POLGS</name>
<evidence type="ECO:0000313" key="3">
    <source>
        <dbReference type="Proteomes" id="UP000008130"/>
    </source>
</evidence>
<dbReference type="EMBL" id="CP002568">
    <property type="protein sequence ID" value="ADZ71457.1"/>
    <property type="molecule type" value="Genomic_DNA"/>
</dbReference>
<accession>F2IW72</accession>
<protein>
    <submittedName>
        <fullName evidence="2">FAD-dependent cmnm(5)s(2)U34 oxidoreductase</fullName>
    </submittedName>
</protein>
<dbReference type="OrthoDB" id="9786494at2"/>
<proteinExistence type="predicted"/>
<dbReference type="STRING" id="991905.SL003B_3034"/>
<dbReference type="PANTHER" id="PTHR39963:SF1">
    <property type="entry name" value="MNMC-LIKE METHYLTRANSFERASE DOMAIN-CONTAINING PROTEIN"/>
    <property type="match status" value="1"/>
</dbReference>
<dbReference type="eggNOG" id="COG4121">
    <property type="taxonomic scope" value="Bacteria"/>
</dbReference>
<evidence type="ECO:0000313" key="2">
    <source>
        <dbReference type="EMBL" id="ADZ71457.1"/>
    </source>
</evidence>
<dbReference type="HOGENOM" id="CLU_061971_2_0_5"/>